<dbReference type="Proteomes" id="UP000011083">
    <property type="component" value="Unassembled WGS sequence"/>
</dbReference>
<evidence type="ECO:0000256" key="1">
    <source>
        <dbReference type="ARBA" id="ARBA00008889"/>
    </source>
</evidence>
<dbReference type="CDD" id="cd05795">
    <property type="entry name" value="Ribosomal_P0_L10e"/>
    <property type="match status" value="1"/>
</dbReference>
<dbReference type="FunFam" id="3.90.105.20:FF:000001">
    <property type="entry name" value="60S acidic ribosomal protein P0"/>
    <property type="match status" value="1"/>
</dbReference>
<dbReference type="AlphaFoldDB" id="L8GPQ3"/>
<dbReference type="GeneID" id="14915208"/>
<dbReference type="SUPFAM" id="SSF160369">
    <property type="entry name" value="Ribosomal protein L10-like"/>
    <property type="match status" value="1"/>
</dbReference>
<keyword evidence="2 6" id="KW-0689">Ribosomal protein</keyword>
<dbReference type="InterPro" id="IPR040637">
    <property type="entry name" value="Ribosomal_uL10-like_insert"/>
</dbReference>
<sequence>MSKGGGKFQRKKEYFTKLSNLLVDYKKVLIVAANNVGSNQLQRVRQELRGKAVLLMGKNTMIRKCIRENLTKNPDLEALLPYVKGNVGFVFTNGDLSDMRTRIGAVKVKAAAKSGAISPCDVIVPAGPTGQDPAKTSFFQALTISTRISKGVIEIVNDVHLVKEGAKVTASQAALLQMLNIQPFEYALAVKTVYDDGSVYPVSLLDITDDDIINRFRKGVANVAAISLRIGYPTVASVPYALTSSFRNLLSVSLATSYTFPQAEKLKDLLANPEAFAAALAAAAPAGGAAPATATSAAAPAAAAAKVEEEEEAEDMDAGGLFGGGDDDY</sequence>
<evidence type="ECO:0000313" key="6">
    <source>
        <dbReference type="EMBL" id="ELR14603.1"/>
    </source>
</evidence>
<dbReference type="InterPro" id="IPR043164">
    <property type="entry name" value="Ribosomal_uL10-like_insert_sf"/>
</dbReference>
<reference evidence="6 7" key="1">
    <citation type="journal article" date="2013" name="Genome Biol.">
        <title>Genome of Acanthamoeba castellanii highlights extensive lateral gene transfer and early evolution of tyrosine kinase signaling.</title>
        <authorList>
            <person name="Clarke M."/>
            <person name="Lohan A.J."/>
            <person name="Liu B."/>
            <person name="Lagkouvardos I."/>
            <person name="Roy S."/>
            <person name="Zafar N."/>
            <person name="Bertelli C."/>
            <person name="Schilde C."/>
            <person name="Kianianmomeni A."/>
            <person name="Burglin T.R."/>
            <person name="Frech C."/>
            <person name="Turcotte B."/>
            <person name="Kopec K.O."/>
            <person name="Synnott J.M."/>
            <person name="Choo C."/>
            <person name="Paponov I."/>
            <person name="Finkler A."/>
            <person name="Soon Heng Tan C."/>
            <person name="Hutchins A.P."/>
            <person name="Weinmeier T."/>
            <person name="Rattei T."/>
            <person name="Chu J.S."/>
            <person name="Gimenez G."/>
            <person name="Irimia M."/>
            <person name="Rigden D.J."/>
            <person name="Fitzpatrick D.A."/>
            <person name="Lorenzo-Morales J."/>
            <person name="Bateman A."/>
            <person name="Chiu C.H."/>
            <person name="Tang P."/>
            <person name="Hegemann P."/>
            <person name="Fromm H."/>
            <person name="Raoult D."/>
            <person name="Greub G."/>
            <person name="Miranda-Saavedra D."/>
            <person name="Chen N."/>
            <person name="Nash P."/>
            <person name="Ginger M.L."/>
            <person name="Horn M."/>
            <person name="Schaap P."/>
            <person name="Caler L."/>
            <person name="Loftus B."/>
        </authorList>
    </citation>
    <scope>NUCLEOTIDE SEQUENCE [LARGE SCALE GENOMIC DNA]</scope>
    <source>
        <strain evidence="6 7">Neff</strain>
    </source>
</reference>
<evidence type="ECO:0000256" key="4">
    <source>
        <dbReference type="SAM" id="MobiDB-lite"/>
    </source>
</evidence>
<dbReference type="OMA" id="DMNPFKL"/>
<dbReference type="Pfam" id="PF00466">
    <property type="entry name" value="Ribosomal_L10"/>
    <property type="match status" value="1"/>
</dbReference>
<proteinExistence type="inferred from homology"/>
<dbReference type="GO" id="GO:0070180">
    <property type="term" value="F:large ribosomal subunit rRNA binding"/>
    <property type="evidence" value="ECO:0007669"/>
    <property type="project" value="TreeGrafter"/>
</dbReference>
<evidence type="ECO:0000256" key="2">
    <source>
        <dbReference type="ARBA" id="ARBA00022980"/>
    </source>
</evidence>
<dbReference type="KEGG" id="acan:ACA1_271380"/>
<accession>L8GPQ3</accession>
<dbReference type="PIRSF" id="PIRSF039087">
    <property type="entry name" value="L10E"/>
    <property type="match status" value="1"/>
</dbReference>
<dbReference type="Gene3D" id="3.30.70.1730">
    <property type="match status" value="1"/>
</dbReference>
<dbReference type="STRING" id="1257118.L8GPQ3"/>
<dbReference type="Pfam" id="PF17777">
    <property type="entry name" value="RL10P_insert"/>
    <property type="match status" value="1"/>
</dbReference>
<dbReference type="GO" id="GO:0022625">
    <property type="term" value="C:cytosolic large ribosomal subunit"/>
    <property type="evidence" value="ECO:0007669"/>
    <property type="project" value="TreeGrafter"/>
</dbReference>
<dbReference type="GO" id="GO:0002181">
    <property type="term" value="P:cytoplasmic translation"/>
    <property type="evidence" value="ECO:0007669"/>
    <property type="project" value="TreeGrafter"/>
</dbReference>
<feature type="domain" description="Large ribosomal subunit protein uL10-like insertion" evidence="5">
    <location>
        <begin position="112"/>
        <end position="181"/>
    </location>
</feature>
<feature type="region of interest" description="Disordered" evidence="4">
    <location>
        <begin position="301"/>
        <end position="329"/>
    </location>
</feature>
<dbReference type="InterPro" id="IPR043141">
    <property type="entry name" value="Ribosomal_uL10-like_sf"/>
</dbReference>
<feature type="compositionally biased region" description="Gly residues" evidence="4">
    <location>
        <begin position="320"/>
        <end position="329"/>
    </location>
</feature>
<evidence type="ECO:0000256" key="3">
    <source>
        <dbReference type="ARBA" id="ARBA00023274"/>
    </source>
</evidence>
<evidence type="ECO:0000313" key="7">
    <source>
        <dbReference type="Proteomes" id="UP000011083"/>
    </source>
</evidence>
<dbReference type="Gene3D" id="3.90.105.20">
    <property type="match status" value="1"/>
</dbReference>
<feature type="compositionally biased region" description="Acidic residues" evidence="4">
    <location>
        <begin position="308"/>
        <end position="317"/>
    </location>
</feature>
<dbReference type="InterPro" id="IPR030670">
    <property type="entry name" value="uL10_eukaryotes"/>
</dbReference>
<name>L8GPQ3_ACACF</name>
<dbReference type="PANTHER" id="PTHR45699:SF3">
    <property type="entry name" value="LARGE RIBOSOMAL SUBUNIT PROTEIN UL10"/>
    <property type="match status" value="1"/>
</dbReference>
<dbReference type="VEuPathDB" id="AmoebaDB:ACA1_271380"/>
<keyword evidence="7" id="KW-1185">Reference proteome</keyword>
<dbReference type="EMBL" id="KB008049">
    <property type="protein sequence ID" value="ELR14603.1"/>
    <property type="molecule type" value="Genomic_DNA"/>
</dbReference>
<dbReference type="InterPro" id="IPR001790">
    <property type="entry name" value="Ribosomal_uL10"/>
</dbReference>
<dbReference type="GO" id="GO:0003735">
    <property type="term" value="F:structural constituent of ribosome"/>
    <property type="evidence" value="ECO:0007669"/>
    <property type="project" value="TreeGrafter"/>
</dbReference>
<comment type="similarity">
    <text evidence="1">Belongs to the universal ribosomal protein uL10 family.</text>
</comment>
<dbReference type="RefSeq" id="XP_004336616.1">
    <property type="nucleotide sequence ID" value="XM_004336568.1"/>
</dbReference>
<dbReference type="OrthoDB" id="10259902at2759"/>
<dbReference type="Pfam" id="PF00428">
    <property type="entry name" value="Ribosomal_60s"/>
    <property type="match status" value="1"/>
</dbReference>
<dbReference type="PANTHER" id="PTHR45699">
    <property type="entry name" value="60S ACIDIC RIBOSOMAL PROTEIN P0"/>
    <property type="match status" value="1"/>
</dbReference>
<evidence type="ECO:0000259" key="5">
    <source>
        <dbReference type="Pfam" id="PF17777"/>
    </source>
</evidence>
<dbReference type="Gene3D" id="6.10.140.760">
    <property type="match status" value="1"/>
</dbReference>
<gene>
    <name evidence="6" type="ORF">ACA1_271380</name>
</gene>
<protein>
    <submittedName>
        <fullName evidence="6">Ribosomal protein L10, putative</fullName>
    </submittedName>
</protein>
<organism evidence="6 7">
    <name type="scientific">Acanthamoeba castellanii (strain ATCC 30010 / Neff)</name>
    <dbReference type="NCBI Taxonomy" id="1257118"/>
    <lineage>
        <taxon>Eukaryota</taxon>
        <taxon>Amoebozoa</taxon>
        <taxon>Discosea</taxon>
        <taxon>Longamoebia</taxon>
        <taxon>Centramoebida</taxon>
        <taxon>Acanthamoebidae</taxon>
        <taxon>Acanthamoeba</taxon>
    </lineage>
</organism>
<dbReference type="InterPro" id="IPR050323">
    <property type="entry name" value="Ribosomal_protein_uL10"/>
</dbReference>
<keyword evidence="3" id="KW-0687">Ribonucleoprotein</keyword>
<dbReference type="GO" id="GO:0000027">
    <property type="term" value="P:ribosomal large subunit assembly"/>
    <property type="evidence" value="ECO:0007669"/>
    <property type="project" value="TreeGrafter"/>
</dbReference>